<reference evidence="1 2" key="2">
    <citation type="submission" date="2018-06" db="EMBL/GenBank/DDBJ databases">
        <title>Metagenomic assembly of (sub)arctic Cyanobacteria and their associated microbiome from non-axenic cultures.</title>
        <authorList>
            <person name="Baurain D."/>
        </authorList>
    </citation>
    <scope>NUCLEOTIDE SEQUENCE [LARGE SCALE GENOMIC DNA]</scope>
    <source>
        <strain evidence="1">ULC066bin1</strain>
    </source>
</reference>
<dbReference type="EMBL" id="QBML01000011">
    <property type="protein sequence ID" value="PZO41429.1"/>
    <property type="molecule type" value="Genomic_DNA"/>
</dbReference>
<evidence type="ECO:0000313" key="1">
    <source>
        <dbReference type="EMBL" id="PZO41429.1"/>
    </source>
</evidence>
<dbReference type="Proteomes" id="UP000249467">
    <property type="component" value="Unassembled WGS sequence"/>
</dbReference>
<name>A0A2W4WHI8_9CYAN</name>
<protein>
    <submittedName>
        <fullName evidence="1">Uncharacterized protein</fullName>
    </submittedName>
</protein>
<accession>A0A2W4WHI8</accession>
<organism evidence="1 2">
    <name type="scientific">Pseudanabaena frigida</name>
    <dbReference type="NCBI Taxonomy" id="945775"/>
    <lineage>
        <taxon>Bacteria</taxon>
        <taxon>Bacillati</taxon>
        <taxon>Cyanobacteriota</taxon>
        <taxon>Cyanophyceae</taxon>
        <taxon>Pseudanabaenales</taxon>
        <taxon>Pseudanabaenaceae</taxon>
        <taxon>Pseudanabaena</taxon>
    </lineage>
</organism>
<proteinExistence type="predicted"/>
<comment type="caution">
    <text evidence="1">The sequence shown here is derived from an EMBL/GenBank/DDBJ whole genome shotgun (WGS) entry which is preliminary data.</text>
</comment>
<dbReference type="AlphaFoldDB" id="A0A2W4WHI8"/>
<gene>
    <name evidence="1" type="ORF">DCF19_09485</name>
</gene>
<evidence type="ECO:0000313" key="2">
    <source>
        <dbReference type="Proteomes" id="UP000249467"/>
    </source>
</evidence>
<reference evidence="1 2" key="1">
    <citation type="submission" date="2018-04" db="EMBL/GenBank/DDBJ databases">
        <authorList>
            <person name="Go L.Y."/>
            <person name="Mitchell J.A."/>
        </authorList>
    </citation>
    <scope>NUCLEOTIDE SEQUENCE [LARGE SCALE GENOMIC DNA]</scope>
    <source>
        <strain evidence="1">ULC066bin1</strain>
    </source>
</reference>
<sequence length="170" mass="18421">MTNIDKDKQLSSKFSLVLFGAIASFTMAIANYVPFFSLQSVQASEASTVVTKQKQAELGVAKLVGTYRVVFTPEFLANSKKSGVQSISGQWTIKPNGIFEAFVYTIVASGKSQTIKTSGRVSVVNGKVFSQIETINGKKPAKLPPTQSYTLLPDGKTIQADRQPVKLVRL</sequence>